<feature type="compositionally biased region" description="Polar residues" evidence="1">
    <location>
        <begin position="210"/>
        <end position="231"/>
    </location>
</feature>
<dbReference type="RefSeq" id="XP_003840013.1">
    <property type="nucleotide sequence ID" value="XM_003839965.1"/>
</dbReference>
<dbReference type="OMA" id="KRIGNPP"/>
<feature type="compositionally biased region" description="Polar residues" evidence="1">
    <location>
        <begin position="377"/>
        <end position="388"/>
    </location>
</feature>
<feature type="region of interest" description="Disordered" evidence="1">
    <location>
        <begin position="277"/>
        <end position="303"/>
    </location>
</feature>
<evidence type="ECO:0000313" key="3">
    <source>
        <dbReference type="Proteomes" id="UP000002668"/>
    </source>
</evidence>
<feature type="region of interest" description="Disordered" evidence="1">
    <location>
        <begin position="146"/>
        <end position="231"/>
    </location>
</feature>
<accession>E4ZYK8</accession>
<feature type="region of interest" description="Disordered" evidence="1">
    <location>
        <begin position="375"/>
        <end position="396"/>
    </location>
</feature>
<gene>
    <name evidence="2" type="ORF">LEMA_P107990.1</name>
</gene>
<feature type="region of interest" description="Disordered" evidence="1">
    <location>
        <begin position="592"/>
        <end position="611"/>
    </location>
</feature>
<feature type="compositionally biased region" description="Polar residues" evidence="1">
    <location>
        <begin position="11"/>
        <end position="29"/>
    </location>
</feature>
<evidence type="ECO:0000256" key="1">
    <source>
        <dbReference type="SAM" id="MobiDB-lite"/>
    </source>
</evidence>
<dbReference type="GeneID" id="13283271"/>
<dbReference type="VEuPathDB" id="FungiDB:LEMA_P107990.1"/>
<feature type="compositionally biased region" description="Basic residues" evidence="1">
    <location>
        <begin position="1"/>
        <end position="10"/>
    </location>
</feature>
<organism evidence="3">
    <name type="scientific">Leptosphaeria maculans (strain JN3 / isolate v23.1.3 / race Av1-4-5-6-7-8)</name>
    <name type="common">Blackleg fungus</name>
    <name type="synonym">Phoma lingam</name>
    <dbReference type="NCBI Taxonomy" id="985895"/>
    <lineage>
        <taxon>Eukaryota</taxon>
        <taxon>Fungi</taxon>
        <taxon>Dikarya</taxon>
        <taxon>Ascomycota</taxon>
        <taxon>Pezizomycotina</taxon>
        <taxon>Dothideomycetes</taxon>
        <taxon>Pleosporomycetidae</taxon>
        <taxon>Pleosporales</taxon>
        <taxon>Pleosporineae</taxon>
        <taxon>Leptosphaeriaceae</taxon>
        <taxon>Plenodomus</taxon>
        <taxon>Plenodomus lingam/Leptosphaeria maculans species complex</taxon>
    </lineage>
</organism>
<reference evidence="3" key="1">
    <citation type="journal article" date="2011" name="Nat. Commun.">
        <title>Effector diversification within compartments of the Leptosphaeria maculans genome affected by Repeat-Induced Point mutations.</title>
        <authorList>
            <person name="Rouxel T."/>
            <person name="Grandaubert J."/>
            <person name="Hane J.K."/>
            <person name="Hoede C."/>
            <person name="van de Wouw A.P."/>
            <person name="Couloux A."/>
            <person name="Dominguez V."/>
            <person name="Anthouard V."/>
            <person name="Bally P."/>
            <person name="Bourras S."/>
            <person name="Cozijnsen A.J."/>
            <person name="Ciuffetti L.M."/>
            <person name="Degrave A."/>
            <person name="Dilmaghani A."/>
            <person name="Duret L."/>
            <person name="Fudal I."/>
            <person name="Goodwin S.B."/>
            <person name="Gout L."/>
            <person name="Glaser N."/>
            <person name="Linglin J."/>
            <person name="Kema G.H.J."/>
            <person name="Lapalu N."/>
            <person name="Lawrence C.B."/>
            <person name="May K."/>
            <person name="Meyer M."/>
            <person name="Ollivier B."/>
            <person name="Poulain J."/>
            <person name="Schoch C.L."/>
            <person name="Simon A."/>
            <person name="Spatafora J.W."/>
            <person name="Stachowiak A."/>
            <person name="Turgeon B.G."/>
            <person name="Tyler B.M."/>
            <person name="Vincent D."/>
            <person name="Weissenbach J."/>
            <person name="Amselem J."/>
            <person name="Quesneville H."/>
            <person name="Oliver R.P."/>
            <person name="Wincker P."/>
            <person name="Balesdent M.-H."/>
            <person name="Howlett B.J."/>
        </authorList>
    </citation>
    <scope>NUCLEOTIDE SEQUENCE [LARGE SCALE GENOMIC DNA]</scope>
    <source>
        <strain evidence="3">JN3 / isolate v23.1.3 / race Av1-4-5-6-7-8</strain>
    </source>
</reference>
<feature type="region of interest" description="Disordered" evidence="1">
    <location>
        <begin position="1"/>
        <end position="29"/>
    </location>
</feature>
<dbReference type="Proteomes" id="UP000002668">
    <property type="component" value="Genome"/>
</dbReference>
<feature type="compositionally biased region" description="Gly residues" evidence="1">
    <location>
        <begin position="598"/>
        <end position="611"/>
    </location>
</feature>
<dbReference type="HOGENOM" id="CLU_031063_0_0_1"/>
<protein>
    <submittedName>
        <fullName evidence="2">Predicted protein</fullName>
    </submittedName>
</protein>
<dbReference type="OrthoDB" id="3801583at2759"/>
<dbReference type="InParanoid" id="E4ZYK8"/>
<evidence type="ECO:0000313" key="2">
    <source>
        <dbReference type="EMBL" id="CBX96534.1"/>
    </source>
</evidence>
<dbReference type="AlphaFoldDB" id="E4ZYK8"/>
<sequence>MTSQSKRRQWKSTQDAHSASSHPPQNIRQRISSGFSIIKRVITPGKLRTRNPSVNRSQTALALIEPLGAHHHGVASHIPSARNSRAAPELPFIHLISDPGPEEPYSYDWNHYCPFPRFQEPTCHFRDLGHLTGTRTTILTWTRSRPCSECGSQSANSQLEQGRNGQANETRKRSGLGQKIISTRPIGTAVTTDSRVVGSSASQVGEIAESRQTQTQTPNQLSSPVGSHQSTTRGTILAQHISHYRSKSPALHHLPLSHSSDYPYVHKHEVFQHLEALRAGSHSPPRRSPDAGGRTPRHTDRQIEDSIDFTETVSYSQKRSRWRTEGIERPRSRGRGRMMDTILMIANYNSDIGTRTGYQNHHDGRVFAVEEDGPEIGQTNHSLRSGRTGTIDRTDPQDGQIVEEMRVEPKGGSESEELRLRGGDDVEQEEKICGFSSCQWLLLGLCAQSSRIAGLEELPPARVVSPSRLSRRRHEGPRTAHIPVNILQGRRTQPPGHDIIPWPFPGLRGGAGSRSSTFSSTDRLPPTLFWLSGGKGRPMTVAGWRRLRSKKRMGGLVGMAVFGRRAGVEYSGRKGGDESGVSVVDESVKMASLEAEGQGVGANGGNREGDV</sequence>
<keyword evidence="3" id="KW-1185">Reference proteome</keyword>
<feature type="compositionally biased region" description="Polar residues" evidence="1">
    <location>
        <begin position="189"/>
        <end position="203"/>
    </location>
</feature>
<feature type="compositionally biased region" description="Polar residues" evidence="1">
    <location>
        <begin position="150"/>
        <end position="168"/>
    </location>
</feature>
<dbReference type="EMBL" id="FP929129">
    <property type="protein sequence ID" value="CBX96534.1"/>
    <property type="molecule type" value="Genomic_DNA"/>
</dbReference>
<name>E4ZYK8_LEPMJ</name>
<proteinExistence type="predicted"/>